<dbReference type="RefSeq" id="XP_055859620.1">
    <property type="nucleotide sequence ID" value="XM_056003645.1"/>
</dbReference>
<dbReference type="Gene3D" id="3.10.100.10">
    <property type="entry name" value="Mannose-Binding Protein A, subunit A"/>
    <property type="match status" value="1"/>
</dbReference>
<gene>
    <name evidence="8" type="primary">LOC106068606</name>
</gene>
<dbReference type="InterPro" id="IPR003961">
    <property type="entry name" value="FN3_dom"/>
</dbReference>
<dbReference type="CDD" id="cd00096">
    <property type="entry name" value="Ig"/>
    <property type="match status" value="1"/>
</dbReference>
<organism evidence="7 8">
    <name type="scientific">Biomphalaria glabrata</name>
    <name type="common">Bloodfluke planorb</name>
    <name type="synonym">Freshwater snail</name>
    <dbReference type="NCBI Taxonomy" id="6526"/>
    <lineage>
        <taxon>Eukaryota</taxon>
        <taxon>Metazoa</taxon>
        <taxon>Spiralia</taxon>
        <taxon>Lophotrochozoa</taxon>
        <taxon>Mollusca</taxon>
        <taxon>Gastropoda</taxon>
        <taxon>Heterobranchia</taxon>
        <taxon>Euthyneura</taxon>
        <taxon>Panpulmonata</taxon>
        <taxon>Hygrophila</taxon>
        <taxon>Lymnaeoidea</taxon>
        <taxon>Planorbidae</taxon>
        <taxon>Biomphalaria</taxon>
    </lineage>
</organism>
<dbReference type="InterPro" id="IPR001304">
    <property type="entry name" value="C-type_lectin-like"/>
</dbReference>
<dbReference type="InterPro" id="IPR016187">
    <property type="entry name" value="CTDL_fold"/>
</dbReference>
<evidence type="ECO:0000259" key="6">
    <source>
        <dbReference type="PROSITE" id="PS50853"/>
    </source>
</evidence>
<feature type="domain" description="Ig-like" evidence="5">
    <location>
        <begin position="682"/>
        <end position="781"/>
    </location>
</feature>
<dbReference type="Pfam" id="PF13927">
    <property type="entry name" value="Ig_3"/>
    <property type="match status" value="4"/>
</dbReference>
<dbReference type="InterPro" id="IPR013783">
    <property type="entry name" value="Ig-like_fold"/>
</dbReference>
<dbReference type="SUPFAM" id="SSF48726">
    <property type="entry name" value="Immunoglobulin"/>
    <property type="match status" value="6"/>
</dbReference>
<sequence>MRLFQSTMLRCLLVTCLQIMLICEATQFQDCPDGWFEFSDFCYSFVFHPRRTQQEAAIACDQGMSSLLRVSSADEHTFIQNWLTTHDTSRSGWLTSGYSDSSGTLIWDSDGTIISKDFFLSSESRISEAADQIMDSKVIVYKYIGSEFTWSWGKLTDAMSYICQMNRADAWKLDQLKRDFSYGTNITDPNLWETGPNITYLSPDTVFYRVDGQTTKVILDCVATGNPRPTFKWFKRRANQNVEEEVTSATNSRVTITSGRLVIINPDPFTDSSWYSCVVSNKLGTAVSRYIELSFGYIDQFSNVQQSEVQATMYMGKELTCHAPPHNTELSYNWFKSEYNFIRPEFNAQYFLSRDGNLYISEVQASDQDDYFCMVFMSVHNGQVLSGNQPPSRMSLSTKLKVVGENANTYGPDIHNKFPQVFPDVPMAGADVFLECLAYGRLPLKYSWVRDDQPLNPKSYLKDHNRVLVIPSARLEDSGSYTCVVQGYSMSNKTLQLRMKAQPVFPFPLQNQHVDAGSRLTWTCHALGVPPPVYTWYKNGVRLSAVQGSTTVFRNTLTIDPLEVGKHDGVYQCEATNDFCSARSTAQIRVLFFAPTFSKSPVPSFLLASAGGNVTIPCLPEAAPRAQVKWLKDGVEAGNILPSGALLLSALSTANSGNYTCVATNELGEARSTCFLSIQEAAVFTVLPRNVEVVQNETAVLDCQASLDEHEMEAVYAWKFYSHLIDLSEESKDKTHYWMPMSGNKLSGKLYIINAQYFHEGLYTCVVTTATGVITASAYVTVKGAPGEPGGVHVRRNISSTVSPLQVVLLWRDGLEHGYPATKYRIEFSSIFDKQWKTLREDITIQETHSDEIPDWRAVKISEGLMPGSSYRFRVQSGNHQFGYGDVSSGPYRWYTISAAAPVAAPQNVGGGGGSVGILSITWNAIPRDQWGSSALHYCVYYRRHGNNVDNSRWIQVDNLIDTSLYITVGPDNYYLPYEVMVQAVNEKGRGPNSTVAIVYSAEDVPTNVSPVFESANAINGTAGIVTWKPVPDTREAAKGKVFGYQINYWLEDTKCLGKNELNGMSINIYGDVSSGMLVGLDFSGDYCLNIQFQNNAGMGPKTDNYYMGMNDAPPSQYPEYVTVLSHGNDSVRLIWRGISTIFREEPLLGYKALWWDVREDIRTAKIATFSRIPTGVIHGIEKDVVYKLRVLGYSRGGNGKKSPTVYFTLGGQVLIDPLTTDVMNDSRSRKTNQFHVYFLTLVYLLSTQVAQT</sequence>
<dbReference type="InterPro" id="IPR003599">
    <property type="entry name" value="Ig_sub"/>
</dbReference>
<keyword evidence="3" id="KW-0732">Signal</keyword>
<dbReference type="SMART" id="SM00408">
    <property type="entry name" value="IGc2"/>
    <property type="match status" value="5"/>
</dbReference>
<dbReference type="GeneID" id="106068606"/>
<protein>
    <submittedName>
        <fullName evidence="8">Contactin-3-like</fullName>
    </submittedName>
</protein>
<keyword evidence="7" id="KW-1185">Reference proteome</keyword>
<proteinExistence type="predicted"/>
<dbReference type="SMART" id="SM00409">
    <property type="entry name" value="IG"/>
    <property type="match status" value="6"/>
</dbReference>
<dbReference type="PANTHER" id="PTHR44170:SF6">
    <property type="entry name" value="CONTACTIN"/>
    <property type="match status" value="1"/>
</dbReference>
<evidence type="ECO:0000259" key="5">
    <source>
        <dbReference type="PROSITE" id="PS50835"/>
    </source>
</evidence>
<dbReference type="Proteomes" id="UP001165740">
    <property type="component" value="Chromosome 11"/>
</dbReference>
<feature type="chain" id="PRO_5040749983" evidence="3">
    <location>
        <begin position="26"/>
        <end position="1253"/>
    </location>
</feature>
<name>A0A9W2YAJ7_BIOGL</name>
<dbReference type="InterPro" id="IPR003598">
    <property type="entry name" value="Ig_sub2"/>
</dbReference>
<reference evidence="8" key="1">
    <citation type="submission" date="2025-08" db="UniProtKB">
        <authorList>
            <consortium name="RefSeq"/>
        </authorList>
    </citation>
    <scope>IDENTIFICATION</scope>
</reference>
<dbReference type="InterPro" id="IPR013151">
    <property type="entry name" value="Immunoglobulin_dom"/>
</dbReference>
<feature type="domain" description="Ig-like" evidence="5">
    <location>
        <begin position="196"/>
        <end position="294"/>
    </location>
</feature>
<dbReference type="OMA" id="HKLMGAR"/>
<dbReference type="InterPro" id="IPR007110">
    <property type="entry name" value="Ig-like_dom"/>
</dbReference>
<keyword evidence="2" id="KW-1015">Disulfide bond</keyword>
<dbReference type="InterPro" id="IPR036179">
    <property type="entry name" value="Ig-like_dom_sf"/>
</dbReference>
<evidence type="ECO:0000256" key="2">
    <source>
        <dbReference type="ARBA" id="ARBA00023157"/>
    </source>
</evidence>
<feature type="domain" description="Fibronectin type-III" evidence="6">
    <location>
        <begin position="1118"/>
        <end position="1213"/>
    </location>
</feature>
<dbReference type="FunFam" id="2.60.40.10:FF:000035">
    <property type="entry name" value="Contactin 1"/>
    <property type="match status" value="1"/>
</dbReference>
<dbReference type="PROSITE" id="PS50835">
    <property type="entry name" value="IG_LIKE"/>
    <property type="match status" value="6"/>
</dbReference>
<dbReference type="SMART" id="SM00060">
    <property type="entry name" value="FN3"/>
    <property type="match status" value="4"/>
</dbReference>
<feature type="domain" description="C-type lectin" evidence="4">
    <location>
        <begin position="38"/>
        <end position="164"/>
    </location>
</feature>
<evidence type="ECO:0000256" key="3">
    <source>
        <dbReference type="SAM" id="SignalP"/>
    </source>
</evidence>
<dbReference type="Pfam" id="PF00047">
    <property type="entry name" value="ig"/>
    <property type="match status" value="1"/>
</dbReference>
<evidence type="ECO:0000259" key="4">
    <source>
        <dbReference type="PROSITE" id="PS50041"/>
    </source>
</evidence>
<dbReference type="Gene3D" id="2.60.40.10">
    <property type="entry name" value="Immunoglobulins"/>
    <property type="match status" value="10"/>
</dbReference>
<evidence type="ECO:0000256" key="1">
    <source>
        <dbReference type="ARBA" id="ARBA00022737"/>
    </source>
</evidence>
<dbReference type="AlphaFoldDB" id="A0A9W2YAJ7"/>
<keyword evidence="1" id="KW-0677">Repeat</keyword>
<dbReference type="GO" id="GO:0007411">
    <property type="term" value="P:axon guidance"/>
    <property type="evidence" value="ECO:0007669"/>
    <property type="project" value="TreeGrafter"/>
</dbReference>
<feature type="domain" description="Ig-like" evidence="5">
    <location>
        <begin position="595"/>
        <end position="677"/>
    </location>
</feature>
<dbReference type="OrthoDB" id="5982258at2759"/>
<evidence type="ECO:0000313" key="8">
    <source>
        <dbReference type="RefSeq" id="XP_055859620.1"/>
    </source>
</evidence>
<dbReference type="SUPFAM" id="SSF56436">
    <property type="entry name" value="C-type lectin-like"/>
    <property type="match status" value="1"/>
</dbReference>
<dbReference type="SUPFAM" id="SSF49265">
    <property type="entry name" value="Fibronectin type III"/>
    <property type="match status" value="2"/>
</dbReference>
<dbReference type="PROSITE" id="PS50041">
    <property type="entry name" value="C_TYPE_LECTIN_2"/>
    <property type="match status" value="1"/>
</dbReference>
<accession>A0A9W2YAJ7</accession>
<dbReference type="InterPro" id="IPR036116">
    <property type="entry name" value="FN3_sf"/>
</dbReference>
<dbReference type="PANTHER" id="PTHR44170">
    <property type="entry name" value="PROTEIN SIDEKICK"/>
    <property type="match status" value="1"/>
</dbReference>
<evidence type="ECO:0000313" key="7">
    <source>
        <dbReference type="Proteomes" id="UP001165740"/>
    </source>
</evidence>
<feature type="domain" description="Ig-like" evidence="5">
    <location>
        <begin position="302"/>
        <end position="397"/>
    </location>
</feature>
<feature type="domain" description="Fibronectin type-III" evidence="6">
    <location>
        <begin position="905"/>
        <end position="1004"/>
    </location>
</feature>
<dbReference type="GO" id="GO:0005886">
    <property type="term" value="C:plasma membrane"/>
    <property type="evidence" value="ECO:0007669"/>
    <property type="project" value="TreeGrafter"/>
</dbReference>
<feature type="domain" description="Fibronectin type-III" evidence="6">
    <location>
        <begin position="1005"/>
        <end position="1116"/>
    </location>
</feature>
<dbReference type="GO" id="GO:0030424">
    <property type="term" value="C:axon"/>
    <property type="evidence" value="ECO:0007669"/>
    <property type="project" value="TreeGrafter"/>
</dbReference>
<dbReference type="GO" id="GO:0098609">
    <property type="term" value="P:cell-cell adhesion"/>
    <property type="evidence" value="ECO:0007669"/>
    <property type="project" value="TreeGrafter"/>
</dbReference>
<dbReference type="InterPro" id="IPR016186">
    <property type="entry name" value="C-type_lectin-like/link_sf"/>
</dbReference>
<dbReference type="CDD" id="cd00063">
    <property type="entry name" value="FN3"/>
    <property type="match status" value="3"/>
</dbReference>
<feature type="domain" description="Ig-like" evidence="5">
    <location>
        <begin position="419"/>
        <end position="496"/>
    </location>
</feature>
<feature type="domain" description="Ig-like" evidence="5">
    <location>
        <begin position="503"/>
        <end position="589"/>
    </location>
</feature>
<dbReference type="PROSITE" id="PS50853">
    <property type="entry name" value="FN3"/>
    <property type="match status" value="3"/>
</dbReference>
<feature type="signal peptide" evidence="3">
    <location>
        <begin position="1"/>
        <end position="25"/>
    </location>
</feature>